<sequence length="459" mass="53970">MFAAFLPDLHEILRTDNDELEKEKQLMNYSSNLMNRVFQLWIEWQEPQLIQSYQVKGYTVGKAVERSVQFLFGVLTYTRKSVERSGQIIYPIDEFLGLERYDRYSPRTKYALAELSMVTSYRKASELIETLTNVTASKDTVMKVVHEYGEKYKAHETYLKEYGTEGSRKVDYLYIEGDGVFVGGKDGKNKELAHFIVHEGVEAQGERKKTKNLKQFVGLGHKKTMDHLENYLYRTYDLKDTVIVTNSDGGKGYSQKTFKSLLPVVKRHEHFLDRYHISLKLEQRVFAPELIPVFQKAINNYSTKDLQSALDTLESYAETEEQENHVKKLRAYLRRNWQIIKPYHVRALPGEKQGIGIMESLHRVLTFRMKRNSKYWGRGLEAMAWLLATKRNGTLKEIFLEKWKEAFTLDDRLVAELGNRPNQFFEDEREKADDIKTYTINYYKPSKQTKERIDWYKGK</sequence>
<evidence type="ECO:0000313" key="3">
    <source>
        <dbReference type="Proteomes" id="UP000194885"/>
    </source>
</evidence>
<evidence type="ECO:0000256" key="1">
    <source>
        <dbReference type="ARBA" id="ARBA00006539"/>
    </source>
</evidence>
<proteinExistence type="inferred from homology"/>
<evidence type="ECO:0008006" key="4">
    <source>
        <dbReference type="Google" id="ProtNLM"/>
    </source>
</evidence>
<reference evidence="2 3" key="1">
    <citation type="submission" date="2017-05" db="EMBL/GenBank/DDBJ databases">
        <title>The Genome Sequence of Enterococcus faecium 7H8_DIV0219.</title>
        <authorList>
            <consortium name="The Broad Institute Genomics Platform"/>
            <consortium name="The Broad Institute Genomic Center for Infectious Diseases"/>
            <person name="Earl A."/>
            <person name="Manson A."/>
            <person name="Schwartman J."/>
            <person name="Gilmore M."/>
            <person name="Abouelleil A."/>
            <person name="Cao P."/>
            <person name="Chapman S."/>
            <person name="Cusick C."/>
            <person name="Shea T."/>
            <person name="Young S."/>
            <person name="Neafsey D."/>
            <person name="Nusbaum C."/>
            <person name="Birren B."/>
        </authorList>
    </citation>
    <scope>NUCLEOTIDE SEQUENCE [LARGE SCALE GENOMIC DNA]</scope>
    <source>
        <strain evidence="2 3">7H8_DIV0219</strain>
    </source>
</reference>
<gene>
    <name evidence="2" type="ORF">A5810_002608</name>
</gene>
<dbReference type="EMBL" id="NGKW01000006">
    <property type="protein sequence ID" value="OTN92723.1"/>
    <property type="molecule type" value="Genomic_DNA"/>
</dbReference>
<dbReference type="NCBIfam" id="NF033529">
    <property type="entry name" value="transpos_ISLre2"/>
    <property type="match status" value="1"/>
</dbReference>
<organism evidence="2 3">
    <name type="scientific">Enterococcus faecium</name>
    <name type="common">Streptococcus faecium</name>
    <dbReference type="NCBI Taxonomy" id="1352"/>
    <lineage>
        <taxon>Bacteria</taxon>
        <taxon>Bacillati</taxon>
        <taxon>Bacillota</taxon>
        <taxon>Bacilli</taxon>
        <taxon>Lactobacillales</taxon>
        <taxon>Enterococcaceae</taxon>
        <taxon>Enterococcus</taxon>
    </lineage>
</organism>
<name>A0A242BB43_ENTFC</name>
<dbReference type="RefSeq" id="WP_086323745.1">
    <property type="nucleotide sequence ID" value="NZ_NGKW01000006.1"/>
</dbReference>
<dbReference type="InterPro" id="IPR009620">
    <property type="entry name" value="UPF0236"/>
</dbReference>
<protein>
    <recommendedName>
        <fullName evidence="4">ISLre2 family transposase</fullName>
    </recommendedName>
</protein>
<evidence type="ECO:0000313" key="2">
    <source>
        <dbReference type="EMBL" id="OTN92723.1"/>
    </source>
</evidence>
<accession>A0A242BB43</accession>
<dbReference type="Proteomes" id="UP000194885">
    <property type="component" value="Unassembled WGS sequence"/>
</dbReference>
<dbReference type="Pfam" id="PF06782">
    <property type="entry name" value="UPF0236"/>
    <property type="match status" value="1"/>
</dbReference>
<comment type="similarity">
    <text evidence="1">Belongs to the UPF0236 family.</text>
</comment>
<dbReference type="AlphaFoldDB" id="A0A242BB43"/>
<comment type="caution">
    <text evidence="2">The sequence shown here is derived from an EMBL/GenBank/DDBJ whole genome shotgun (WGS) entry which is preliminary data.</text>
</comment>